<dbReference type="Proteomes" id="UP000248168">
    <property type="component" value="Unassembled WGS sequence"/>
</dbReference>
<keyword evidence="10" id="KW-1185">Reference proteome</keyword>
<keyword evidence="3" id="KW-0949">S-adenosyl-L-methionine</keyword>
<dbReference type="PANTHER" id="PTHR11228:SF7">
    <property type="entry name" value="PQQA PEPTIDE CYCLASE"/>
    <property type="match status" value="1"/>
</dbReference>
<keyword evidence="5" id="KW-0560">Oxidoreductase</keyword>
<dbReference type="InterPro" id="IPR058240">
    <property type="entry name" value="rSAM_sf"/>
</dbReference>
<dbReference type="GO" id="GO:0032324">
    <property type="term" value="P:molybdopterin cofactor biosynthetic process"/>
    <property type="evidence" value="ECO:0007669"/>
    <property type="project" value="UniProtKB-ARBA"/>
</dbReference>
<keyword evidence="6" id="KW-0408">Iron</keyword>
<evidence type="ECO:0000256" key="6">
    <source>
        <dbReference type="ARBA" id="ARBA00023004"/>
    </source>
</evidence>
<evidence type="ECO:0000256" key="5">
    <source>
        <dbReference type="ARBA" id="ARBA00023002"/>
    </source>
</evidence>
<feature type="domain" description="Radical SAM core" evidence="8">
    <location>
        <begin position="12"/>
        <end position="235"/>
    </location>
</feature>
<dbReference type="InterPro" id="IPR007197">
    <property type="entry name" value="rSAM"/>
</dbReference>
<dbReference type="GO" id="GO:0051539">
    <property type="term" value="F:4 iron, 4 sulfur cluster binding"/>
    <property type="evidence" value="ECO:0007669"/>
    <property type="project" value="UniProtKB-KW"/>
</dbReference>
<keyword evidence="7" id="KW-0411">Iron-sulfur</keyword>
<dbReference type="RefSeq" id="WP_121989759.1">
    <property type="nucleotide sequence ID" value="NZ_OUNR01000016.1"/>
</dbReference>
<protein>
    <recommendedName>
        <fullName evidence="8">Radical SAM core domain-containing protein</fullName>
    </recommendedName>
</protein>
<dbReference type="InParanoid" id="A0A330L6L8"/>
<keyword evidence="2" id="KW-0004">4Fe-4S</keyword>
<dbReference type="InterPro" id="IPR013785">
    <property type="entry name" value="Aldolase_TIM"/>
</dbReference>
<dbReference type="InterPro" id="IPR000385">
    <property type="entry name" value="MoaA_NifB_PqqE_Fe-S-bd_CS"/>
</dbReference>
<gene>
    <name evidence="9" type="ORF">NITLEN_30399</name>
</gene>
<dbReference type="SFLD" id="SFLDG01386">
    <property type="entry name" value="main_SPASM_domain-containing"/>
    <property type="match status" value="1"/>
</dbReference>
<sequence length="303" mass="33789">MVPQVKLSHLPERYPLACQWEITCRCNLRCVMCYTDCRNTPESVRQELSTGDIFRIMDQLLEAGLLELCLTGGEPLARPDFFEIYDYAVSRGLLVTLFTNGTLITASIADRFAALPPHRIEISLHGTTTDTFERVTQGTGSHARCLEAIRLLAARHIPLVIKTTAMTVNRDEVLGIKSWVASLGPIPFRLGEDLRPELDGGAGPFRYALSPQELETLNRQDPDLWSEACRKSSADLPPCNSGLHRFHIDAYGGLQLCSGNRQQSYDLRQGSFHDGFYEALPSFACAWKMPASTSLIQPEVHHV</sequence>
<keyword evidence="4" id="KW-0479">Metal-binding</keyword>
<evidence type="ECO:0000313" key="9">
    <source>
        <dbReference type="EMBL" id="SPP65485.1"/>
    </source>
</evidence>
<dbReference type="SMART" id="SM00729">
    <property type="entry name" value="Elp3"/>
    <property type="match status" value="1"/>
</dbReference>
<proteinExistence type="predicted"/>
<dbReference type="Pfam" id="PF04055">
    <property type="entry name" value="Radical_SAM"/>
    <property type="match status" value="1"/>
</dbReference>
<dbReference type="SFLD" id="SFLDS00029">
    <property type="entry name" value="Radical_SAM"/>
    <property type="match status" value="1"/>
</dbReference>
<evidence type="ECO:0000256" key="7">
    <source>
        <dbReference type="ARBA" id="ARBA00023014"/>
    </source>
</evidence>
<dbReference type="GO" id="GO:0016491">
    <property type="term" value="F:oxidoreductase activity"/>
    <property type="evidence" value="ECO:0007669"/>
    <property type="project" value="UniProtKB-KW"/>
</dbReference>
<dbReference type="SUPFAM" id="SSF102114">
    <property type="entry name" value="Radical SAM enzymes"/>
    <property type="match status" value="1"/>
</dbReference>
<dbReference type="CDD" id="cd01335">
    <property type="entry name" value="Radical_SAM"/>
    <property type="match status" value="1"/>
</dbReference>
<dbReference type="PROSITE" id="PS51918">
    <property type="entry name" value="RADICAL_SAM"/>
    <property type="match status" value="1"/>
</dbReference>
<evidence type="ECO:0000259" key="8">
    <source>
        <dbReference type="PROSITE" id="PS51918"/>
    </source>
</evidence>
<reference evidence="10" key="1">
    <citation type="submission" date="2018-04" db="EMBL/GenBank/DDBJ databases">
        <authorList>
            <person name="Lucker S."/>
            <person name="Sakoula D."/>
        </authorList>
    </citation>
    <scope>NUCLEOTIDE SEQUENCE [LARGE SCALE GENOMIC DNA]</scope>
</reference>
<evidence type="ECO:0000256" key="3">
    <source>
        <dbReference type="ARBA" id="ARBA00022691"/>
    </source>
</evidence>
<dbReference type="PROSITE" id="PS01305">
    <property type="entry name" value="MOAA_NIFB_PQQE"/>
    <property type="match status" value="1"/>
</dbReference>
<evidence type="ECO:0000256" key="1">
    <source>
        <dbReference type="ARBA" id="ARBA00001966"/>
    </source>
</evidence>
<dbReference type="GO" id="GO:0046872">
    <property type="term" value="F:metal ion binding"/>
    <property type="evidence" value="ECO:0007669"/>
    <property type="project" value="UniProtKB-KW"/>
</dbReference>
<dbReference type="PANTHER" id="PTHR11228">
    <property type="entry name" value="RADICAL SAM DOMAIN PROTEIN"/>
    <property type="match status" value="1"/>
</dbReference>
<evidence type="ECO:0000313" key="10">
    <source>
        <dbReference type="Proteomes" id="UP000248168"/>
    </source>
</evidence>
<dbReference type="EMBL" id="OUNR01000016">
    <property type="protein sequence ID" value="SPP65485.1"/>
    <property type="molecule type" value="Genomic_DNA"/>
</dbReference>
<dbReference type="AlphaFoldDB" id="A0A330L6L8"/>
<comment type="cofactor">
    <cofactor evidence="1">
        <name>[4Fe-4S] cluster</name>
        <dbReference type="ChEBI" id="CHEBI:49883"/>
    </cofactor>
</comment>
<dbReference type="Gene3D" id="3.20.20.70">
    <property type="entry name" value="Aldolase class I"/>
    <property type="match status" value="1"/>
</dbReference>
<dbReference type="SFLD" id="SFLDG01067">
    <property type="entry name" value="SPASM/twitch_domain_containing"/>
    <property type="match status" value="1"/>
</dbReference>
<name>A0A330L6L8_9BACT</name>
<evidence type="ECO:0000256" key="2">
    <source>
        <dbReference type="ARBA" id="ARBA00022485"/>
    </source>
</evidence>
<accession>A0A330L6L8</accession>
<dbReference type="InterPro" id="IPR006638">
    <property type="entry name" value="Elp3/MiaA/NifB-like_rSAM"/>
</dbReference>
<dbReference type="InterPro" id="IPR050377">
    <property type="entry name" value="Radical_SAM_PqqE_MftC-like"/>
</dbReference>
<evidence type="ECO:0000256" key="4">
    <source>
        <dbReference type="ARBA" id="ARBA00022723"/>
    </source>
</evidence>
<dbReference type="OrthoDB" id="9782387at2"/>
<organism evidence="9 10">
    <name type="scientific">Nitrospira lenta</name>
    <dbReference type="NCBI Taxonomy" id="1436998"/>
    <lineage>
        <taxon>Bacteria</taxon>
        <taxon>Pseudomonadati</taxon>
        <taxon>Nitrospirota</taxon>
        <taxon>Nitrospiria</taxon>
        <taxon>Nitrospirales</taxon>
        <taxon>Nitrospiraceae</taxon>
        <taxon>Nitrospira</taxon>
    </lineage>
</organism>